<evidence type="ECO:0000256" key="2">
    <source>
        <dbReference type="ARBA" id="ARBA00022692"/>
    </source>
</evidence>
<sequence>MVKQNLLSFLGSLIFFLIFWYLLDWPLYLVLVLTLILFFAIYFMITPKIKIGNVEVLDDQLNKELADLYQVLGKNVKRMDQNAKQIKDQEVAELAESLTAIGFSIYEYLDDHLQALSASRHFIEYFTTKSEEIIENYYELERVGVSANKLQQVKAQTTEALGYLNQIFNQQRDSYHQQKYLNLELQTDLLEKTAQMGEDFKQEEQS</sequence>
<keyword evidence="3 5" id="KW-1133">Transmembrane helix</keyword>
<evidence type="ECO:0000256" key="3">
    <source>
        <dbReference type="ARBA" id="ARBA00022989"/>
    </source>
</evidence>
<organism evidence="6 7">
    <name type="scientific">Globicatella sulfidifaciens</name>
    <dbReference type="NCBI Taxonomy" id="136093"/>
    <lineage>
        <taxon>Bacteria</taxon>
        <taxon>Bacillati</taxon>
        <taxon>Bacillota</taxon>
        <taxon>Bacilli</taxon>
        <taxon>Lactobacillales</taxon>
        <taxon>Aerococcaceae</taxon>
        <taxon>Globicatella</taxon>
    </lineage>
</organism>
<feature type="transmembrane region" description="Helical" evidence="5">
    <location>
        <begin position="5"/>
        <end position="22"/>
    </location>
</feature>
<dbReference type="RefSeq" id="WP_276649572.1">
    <property type="nucleotide sequence ID" value="NZ_JAAYSM010000365.1"/>
</dbReference>
<name>A0A7X8C561_9LACT</name>
<evidence type="ECO:0000256" key="4">
    <source>
        <dbReference type="ARBA" id="ARBA00023136"/>
    </source>
</evidence>
<accession>A0A7X8C561</accession>
<feature type="transmembrane region" description="Helical" evidence="5">
    <location>
        <begin position="28"/>
        <end position="45"/>
    </location>
</feature>
<comment type="subcellular location">
    <subcellularLocation>
        <location evidence="1">Cell membrane</location>
        <topology evidence="1">Multi-pass membrane protein</topology>
    </subcellularLocation>
</comment>
<dbReference type="GO" id="GO:0005524">
    <property type="term" value="F:ATP binding"/>
    <property type="evidence" value="ECO:0007669"/>
    <property type="project" value="InterPro"/>
</dbReference>
<evidence type="ECO:0000256" key="1">
    <source>
        <dbReference type="ARBA" id="ARBA00004651"/>
    </source>
</evidence>
<protein>
    <recommendedName>
        <fullName evidence="8">5-bromo-4-chloroindolyl phosphate hydrolysis protein</fullName>
    </recommendedName>
</protein>
<evidence type="ECO:0000256" key="5">
    <source>
        <dbReference type="SAM" id="Phobius"/>
    </source>
</evidence>
<evidence type="ECO:0008006" key="8">
    <source>
        <dbReference type="Google" id="ProtNLM"/>
    </source>
</evidence>
<comment type="caution">
    <text evidence="6">The sequence shown here is derived from an EMBL/GenBank/DDBJ whole genome shotgun (WGS) entry which is preliminary data.</text>
</comment>
<dbReference type="Pfam" id="PF10112">
    <property type="entry name" value="Halogen_Hydrol"/>
    <property type="match status" value="1"/>
</dbReference>
<dbReference type="Gene3D" id="1.20.1560.10">
    <property type="entry name" value="ABC transporter type 1, transmembrane domain"/>
    <property type="match status" value="1"/>
</dbReference>
<keyword evidence="2 5" id="KW-0812">Transmembrane</keyword>
<evidence type="ECO:0000313" key="7">
    <source>
        <dbReference type="Proteomes" id="UP000541058"/>
    </source>
</evidence>
<reference evidence="6 7" key="1">
    <citation type="journal article" date="2020" name="Biotechnol. Biofuels">
        <title>New insights from the biogas microbiome by comprehensive genome-resolved metagenomics of nearly 1600 species originating from multiple anaerobic digesters.</title>
        <authorList>
            <person name="Campanaro S."/>
            <person name="Treu L."/>
            <person name="Rodriguez-R L.M."/>
            <person name="Kovalovszki A."/>
            <person name="Ziels R.M."/>
            <person name="Maus I."/>
            <person name="Zhu X."/>
            <person name="Kougias P.G."/>
            <person name="Basile A."/>
            <person name="Luo G."/>
            <person name="Schluter A."/>
            <person name="Konstantinidis K.T."/>
            <person name="Angelidaki I."/>
        </authorList>
    </citation>
    <scope>NUCLEOTIDE SEQUENCE [LARGE SCALE GENOMIC DNA]</scope>
    <source>
        <strain evidence="6">AS23ysBPME_34</strain>
    </source>
</reference>
<dbReference type="EMBL" id="JAAYSM010000365">
    <property type="protein sequence ID" value="NLJ19203.1"/>
    <property type="molecule type" value="Genomic_DNA"/>
</dbReference>
<dbReference type="InterPro" id="IPR036640">
    <property type="entry name" value="ABC1_TM_sf"/>
</dbReference>
<dbReference type="Proteomes" id="UP000541058">
    <property type="component" value="Unassembled WGS sequence"/>
</dbReference>
<dbReference type="GO" id="GO:0005886">
    <property type="term" value="C:plasma membrane"/>
    <property type="evidence" value="ECO:0007669"/>
    <property type="project" value="UniProtKB-SubCell"/>
</dbReference>
<keyword evidence="4 5" id="KW-0472">Membrane</keyword>
<dbReference type="AlphaFoldDB" id="A0A7X8C561"/>
<dbReference type="InterPro" id="IPR018770">
    <property type="entry name" value="ChloroindolylP_hydrolase"/>
</dbReference>
<evidence type="ECO:0000313" key="6">
    <source>
        <dbReference type="EMBL" id="NLJ19203.1"/>
    </source>
</evidence>
<gene>
    <name evidence="6" type="ORF">GX355_10115</name>
</gene>
<proteinExistence type="predicted"/>